<dbReference type="Proteomes" id="UP000800040">
    <property type="component" value="Unassembled WGS sequence"/>
</dbReference>
<dbReference type="AlphaFoldDB" id="A0A6A5JXM7"/>
<accession>A0A6A5JXM7</accession>
<sequence length="60" mass="7626">LSTILVDFLRYYRITYLRKTNIYRGVFRATLYSYKLLYKRKRLRGNKKLLKLYLYRDNYF</sequence>
<feature type="non-terminal residue" evidence="1">
    <location>
        <position position="1"/>
    </location>
</feature>
<proteinExistence type="predicted"/>
<evidence type="ECO:0000313" key="1">
    <source>
        <dbReference type="EMBL" id="KAF1828336.1"/>
    </source>
</evidence>
<gene>
    <name evidence="1" type="ORF">BDW02DRAFT_512543</name>
</gene>
<name>A0A6A5JXM7_9PLEO</name>
<keyword evidence="2" id="KW-1185">Reference proteome</keyword>
<reference evidence="1" key="1">
    <citation type="submission" date="2020-01" db="EMBL/GenBank/DDBJ databases">
        <authorList>
            <consortium name="DOE Joint Genome Institute"/>
            <person name="Haridas S."/>
            <person name="Albert R."/>
            <person name="Binder M."/>
            <person name="Bloem J."/>
            <person name="Labutti K."/>
            <person name="Salamov A."/>
            <person name="Andreopoulos B."/>
            <person name="Baker S.E."/>
            <person name="Barry K."/>
            <person name="Bills G."/>
            <person name="Bluhm B.H."/>
            <person name="Cannon C."/>
            <person name="Castanera R."/>
            <person name="Culley D.E."/>
            <person name="Daum C."/>
            <person name="Ezra D."/>
            <person name="Gonzalez J.B."/>
            <person name="Henrissat B."/>
            <person name="Kuo A."/>
            <person name="Liang C."/>
            <person name="Lipzen A."/>
            <person name="Lutzoni F."/>
            <person name="Magnuson J."/>
            <person name="Mondo S."/>
            <person name="Nolan M."/>
            <person name="Ohm R."/>
            <person name="Pangilinan J."/>
            <person name="Park H.-J."/>
            <person name="Ramirez L."/>
            <person name="Alfaro M."/>
            <person name="Sun H."/>
            <person name="Tritt A."/>
            <person name="Yoshinaga Y."/>
            <person name="Zwiers L.-H."/>
            <person name="Turgeon B.G."/>
            <person name="Goodwin S.B."/>
            <person name="Spatafora J.W."/>
            <person name="Crous P.W."/>
            <person name="Grigoriev I.V."/>
        </authorList>
    </citation>
    <scope>NUCLEOTIDE SEQUENCE</scope>
    <source>
        <strain evidence="1">P77</strain>
    </source>
</reference>
<organism evidence="1 2">
    <name type="scientific">Decorospora gaudefroyi</name>
    <dbReference type="NCBI Taxonomy" id="184978"/>
    <lineage>
        <taxon>Eukaryota</taxon>
        <taxon>Fungi</taxon>
        <taxon>Dikarya</taxon>
        <taxon>Ascomycota</taxon>
        <taxon>Pezizomycotina</taxon>
        <taxon>Dothideomycetes</taxon>
        <taxon>Pleosporomycetidae</taxon>
        <taxon>Pleosporales</taxon>
        <taxon>Pleosporineae</taxon>
        <taxon>Pleosporaceae</taxon>
        <taxon>Decorospora</taxon>
    </lineage>
</organism>
<protein>
    <submittedName>
        <fullName evidence="1">Uncharacterized protein</fullName>
    </submittedName>
</protein>
<evidence type="ECO:0000313" key="2">
    <source>
        <dbReference type="Proteomes" id="UP000800040"/>
    </source>
</evidence>
<dbReference type="EMBL" id="ML975566">
    <property type="protein sequence ID" value="KAF1828336.1"/>
    <property type="molecule type" value="Genomic_DNA"/>
</dbReference>